<feature type="domain" description="ABC transporter" evidence="4">
    <location>
        <begin position="5"/>
        <end position="255"/>
    </location>
</feature>
<dbReference type="GO" id="GO:0016887">
    <property type="term" value="F:ATP hydrolysis activity"/>
    <property type="evidence" value="ECO:0007669"/>
    <property type="project" value="InterPro"/>
</dbReference>
<dbReference type="SUPFAM" id="SSF52540">
    <property type="entry name" value="P-loop containing nucleoside triphosphate hydrolases"/>
    <property type="match status" value="1"/>
</dbReference>
<sequence>MDEILSVHGISKQFVKKSIFGSKSSMVKAVDDVTFSLNRGDVLVIAGESGSGKSTIAKLILMATIPDSGKIVFEGEQIKNNPKSLKKIRMECQMVYQDPYDSINPRMKVGDIVSEPLQIHNIGNDLERKKMIMDTLKEVKLEPTEEIVEKYPHMLSGGQRQRVVLARALIMRPKIIIADEPVSMLDVSIRAEILELMKEIQKNNNISFIYITHDLATAKYFGQNIIILYLGKIMEAGSINQVLMRPRHPYTQALIDAISEPNPDNLYKEKIIRINEPIDIDPFTGCRFRARCPYAIEKCKETPPLELNDGRKVACFVDID</sequence>
<dbReference type="PANTHER" id="PTHR43776:SF8">
    <property type="entry name" value="ABC TRANSPORTER, ATP-BINDING PROTEIN"/>
    <property type="match status" value="1"/>
</dbReference>
<dbReference type="InterPro" id="IPR027417">
    <property type="entry name" value="P-loop_NTPase"/>
</dbReference>
<dbReference type="GO" id="GO:0055085">
    <property type="term" value="P:transmembrane transport"/>
    <property type="evidence" value="ECO:0007669"/>
    <property type="project" value="UniProtKB-ARBA"/>
</dbReference>
<dbReference type="Pfam" id="PF08352">
    <property type="entry name" value="oligo_HPY"/>
    <property type="match status" value="1"/>
</dbReference>
<dbReference type="Gene3D" id="3.40.50.300">
    <property type="entry name" value="P-loop containing nucleotide triphosphate hydrolases"/>
    <property type="match status" value="1"/>
</dbReference>
<dbReference type="GO" id="GO:0005524">
    <property type="term" value="F:ATP binding"/>
    <property type="evidence" value="ECO:0007669"/>
    <property type="project" value="UniProtKB-KW"/>
</dbReference>
<evidence type="ECO:0000256" key="2">
    <source>
        <dbReference type="ARBA" id="ARBA00022741"/>
    </source>
</evidence>
<dbReference type="SMART" id="SM00382">
    <property type="entry name" value="AAA"/>
    <property type="match status" value="1"/>
</dbReference>
<evidence type="ECO:0000313" key="5">
    <source>
        <dbReference type="EMBL" id="SVB08185.1"/>
    </source>
</evidence>
<dbReference type="Pfam" id="PF00005">
    <property type="entry name" value="ABC_tran"/>
    <property type="match status" value="1"/>
</dbReference>
<gene>
    <name evidence="5" type="ORF">METZ01_LOCUS161039</name>
</gene>
<dbReference type="InterPro" id="IPR013563">
    <property type="entry name" value="Oligopep_ABC_C"/>
</dbReference>
<name>A0A382B349_9ZZZZ</name>
<dbReference type="NCBIfam" id="TIGR01727">
    <property type="entry name" value="oligo_HPY"/>
    <property type="match status" value="1"/>
</dbReference>
<dbReference type="EMBL" id="UINC01027988">
    <property type="protein sequence ID" value="SVB08185.1"/>
    <property type="molecule type" value="Genomic_DNA"/>
</dbReference>
<dbReference type="PROSITE" id="PS00675">
    <property type="entry name" value="SIGMA54_INTERACT_1"/>
    <property type="match status" value="1"/>
</dbReference>
<protein>
    <recommendedName>
        <fullName evidence="4">ABC transporter domain-containing protein</fullName>
    </recommendedName>
</protein>
<dbReference type="FunFam" id="3.40.50.300:FF:000016">
    <property type="entry name" value="Oligopeptide ABC transporter ATP-binding component"/>
    <property type="match status" value="1"/>
</dbReference>
<keyword evidence="3" id="KW-0067">ATP-binding</keyword>
<dbReference type="GO" id="GO:0015833">
    <property type="term" value="P:peptide transport"/>
    <property type="evidence" value="ECO:0007669"/>
    <property type="project" value="InterPro"/>
</dbReference>
<dbReference type="InterPro" id="IPR003593">
    <property type="entry name" value="AAA+_ATPase"/>
</dbReference>
<accession>A0A382B349</accession>
<keyword evidence="2" id="KW-0547">Nucleotide-binding</keyword>
<organism evidence="5">
    <name type="scientific">marine metagenome</name>
    <dbReference type="NCBI Taxonomy" id="408172"/>
    <lineage>
        <taxon>unclassified sequences</taxon>
        <taxon>metagenomes</taxon>
        <taxon>ecological metagenomes</taxon>
    </lineage>
</organism>
<dbReference type="PROSITE" id="PS50893">
    <property type="entry name" value="ABC_TRANSPORTER_2"/>
    <property type="match status" value="1"/>
</dbReference>
<dbReference type="InterPro" id="IPR017871">
    <property type="entry name" value="ABC_transporter-like_CS"/>
</dbReference>
<proteinExistence type="predicted"/>
<keyword evidence="1" id="KW-0813">Transport</keyword>
<evidence type="ECO:0000259" key="4">
    <source>
        <dbReference type="PROSITE" id="PS50893"/>
    </source>
</evidence>
<dbReference type="PROSITE" id="PS00211">
    <property type="entry name" value="ABC_TRANSPORTER_1"/>
    <property type="match status" value="1"/>
</dbReference>
<dbReference type="CDD" id="cd03257">
    <property type="entry name" value="ABC_NikE_OppD_transporters"/>
    <property type="match status" value="1"/>
</dbReference>
<evidence type="ECO:0000256" key="3">
    <source>
        <dbReference type="ARBA" id="ARBA00022840"/>
    </source>
</evidence>
<dbReference type="InterPro" id="IPR003439">
    <property type="entry name" value="ABC_transporter-like_ATP-bd"/>
</dbReference>
<dbReference type="AlphaFoldDB" id="A0A382B349"/>
<evidence type="ECO:0000256" key="1">
    <source>
        <dbReference type="ARBA" id="ARBA00022448"/>
    </source>
</evidence>
<dbReference type="PANTHER" id="PTHR43776">
    <property type="entry name" value="TRANSPORT ATP-BINDING PROTEIN"/>
    <property type="match status" value="1"/>
</dbReference>
<reference evidence="5" key="1">
    <citation type="submission" date="2018-05" db="EMBL/GenBank/DDBJ databases">
        <authorList>
            <person name="Lanie J.A."/>
            <person name="Ng W.-L."/>
            <person name="Kazmierczak K.M."/>
            <person name="Andrzejewski T.M."/>
            <person name="Davidsen T.M."/>
            <person name="Wayne K.J."/>
            <person name="Tettelin H."/>
            <person name="Glass J.I."/>
            <person name="Rusch D."/>
            <person name="Podicherti R."/>
            <person name="Tsui H.-C.T."/>
            <person name="Winkler M.E."/>
        </authorList>
    </citation>
    <scope>NUCLEOTIDE SEQUENCE</scope>
</reference>
<dbReference type="InterPro" id="IPR025662">
    <property type="entry name" value="Sigma_54_int_dom_ATP-bd_1"/>
</dbReference>
<dbReference type="InterPro" id="IPR050319">
    <property type="entry name" value="ABC_transp_ATP-bind"/>
</dbReference>